<sequence>MDPAAFNAFEAQGWERIGAGYETFIGRVTRRTTVPLLDAAQVRAGSRVLDVATGPGHVAAEAAGRGATVTGVDVASSMVELARHTYPGLAFEHGDAEALPFAAGSFDSVVANFVLLHLGQPERAAAEAARVLRSGGYVAMTTWDVPQHCRLLGVLVEAMAQAGAVTPADLPSGPPFFRFADKDTACGLLTDAGFGSVQVSTVAFDQPIADAEELWQGMINGTVRNGAVLNAQPAETLQRIRAAFDRNLAAYQRGDHLQVPVSVKLVSGRKP</sequence>
<dbReference type="PANTHER" id="PTHR43591:SF24">
    <property type="entry name" value="2-METHOXY-6-POLYPRENYL-1,4-BENZOQUINOL METHYLASE, MITOCHONDRIAL"/>
    <property type="match status" value="1"/>
</dbReference>
<feature type="domain" description="Methyltransferase type 11" evidence="1">
    <location>
        <begin position="49"/>
        <end position="139"/>
    </location>
</feature>
<dbReference type="Gene3D" id="3.40.50.150">
    <property type="entry name" value="Vaccinia Virus protein VP39"/>
    <property type="match status" value="1"/>
</dbReference>
<dbReference type="RefSeq" id="WP_203910145.1">
    <property type="nucleotide sequence ID" value="NZ_BONY01000026.1"/>
</dbReference>
<keyword evidence="2" id="KW-0808">Transferase</keyword>
<accession>A0A8J3QAK8</accession>
<dbReference type="InterPro" id="IPR013216">
    <property type="entry name" value="Methyltransf_11"/>
</dbReference>
<gene>
    <name evidence="2" type="ORF">Rhe02_43990</name>
</gene>
<name>A0A8J3QAK8_9ACTN</name>
<dbReference type="GO" id="GO:0032259">
    <property type="term" value="P:methylation"/>
    <property type="evidence" value="ECO:0007669"/>
    <property type="project" value="UniProtKB-KW"/>
</dbReference>
<organism evidence="2 3">
    <name type="scientific">Rhizocola hellebori</name>
    <dbReference type="NCBI Taxonomy" id="1392758"/>
    <lineage>
        <taxon>Bacteria</taxon>
        <taxon>Bacillati</taxon>
        <taxon>Actinomycetota</taxon>
        <taxon>Actinomycetes</taxon>
        <taxon>Micromonosporales</taxon>
        <taxon>Micromonosporaceae</taxon>
        <taxon>Rhizocola</taxon>
    </lineage>
</organism>
<keyword evidence="3" id="KW-1185">Reference proteome</keyword>
<dbReference type="EMBL" id="BONY01000026">
    <property type="protein sequence ID" value="GIH06332.1"/>
    <property type="molecule type" value="Genomic_DNA"/>
</dbReference>
<dbReference type="AlphaFoldDB" id="A0A8J3QAK8"/>
<dbReference type="CDD" id="cd02440">
    <property type="entry name" value="AdoMet_MTases"/>
    <property type="match status" value="1"/>
</dbReference>
<comment type="caution">
    <text evidence="2">The sequence shown here is derived from an EMBL/GenBank/DDBJ whole genome shotgun (WGS) entry which is preliminary data.</text>
</comment>
<dbReference type="Proteomes" id="UP000612899">
    <property type="component" value="Unassembled WGS sequence"/>
</dbReference>
<dbReference type="InterPro" id="IPR029063">
    <property type="entry name" value="SAM-dependent_MTases_sf"/>
</dbReference>
<dbReference type="GO" id="GO:0008757">
    <property type="term" value="F:S-adenosylmethionine-dependent methyltransferase activity"/>
    <property type="evidence" value="ECO:0007669"/>
    <property type="project" value="InterPro"/>
</dbReference>
<dbReference type="PANTHER" id="PTHR43591">
    <property type="entry name" value="METHYLTRANSFERASE"/>
    <property type="match status" value="1"/>
</dbReference>
<evidence type="ECO:0000313" key="3">
    <source>
        <dbReference type="Proteomes" id="UP000612899"/>
    </source>
</evidence>
<proteinExistence type="predicted"/>
<evidence type="ECO:0000259" key="1">
    <source>
        <dbReference type="Pfam" id="PF08241"/>
    </source>
</evidence>
<evidence type="ECO:0000313" key="2">
    <source>
        <dbReference type="EMBL" id="GIH06332.1"/>
    </source>
</evidence>
<protein>
    <submittedName>
        <fullName evidence="2">Methyltransferase</fullName>
    </submittedName>
</protein>
<dbReference type="SUPFAM" id="SSF53335">
    <property type="entry name" value="S-adenosyl-L-methionine-dependent methyltransferases"/>
    <property type="match status" value="1"/>
</dbReference>
<reference evidence="2" key="1">
    <citation type="submission" date="2021-01" db="EMBL/GenBank/DDBJ databases">
        <title>Whole genome shotgun sequence of Rhizocola hellebori NBRC 109834.</title>
        <authorList>
            <person name="Komaki H."/>
            <person name="Tamura T."/>
        </authorList>
    </citation>
    <scope>NUCLEOTIDE SEQUENCE</scope>
    <source>
        <strain evidence="2">NBRC 109834</strain>
    </source>
</reference>
<dbReference type="Pfam" id="PF08241">
    <property type="entry name" value="Methyltransf_11"/>
    <property type="match status" value="1"/>
</dbReference>
<keyword evidence="2" id="KW-0489">Methyltransferase</keyword>